<gene>
    <name evidence="1" type="ORF">VNO78_21727</name>
</gene>
<keyword evidence="2" id="KW-1185">Reference proteome</keyword>
<dbReference type="AlphaFoldDB" id="A0AAN9XIK7"/>
<protein>
    <submittedName>
        <fullName evidence="1">Uncharacterized protein</fullName>
    </submittedName>
</protein>
<evidence type="ECO:0000313" key="1">
    <source>
        <dbReference type="EMBL" id="KAK7393203.1"/>
    </source>
</evidence>
<organism evidence="1 2">
    <name type="scientific">Psophocarpus tetragonolobus</name>
    <name type="common">Winged bean</name>
    <name type="synonym">Dolichos tetragonolobus</name>
    <dbReference type="NCBI Taxonomy" id="3891"/>
    <lineage>
        <taxon>Eukaryota</taxon>
        <taxon>Viridiplantae</taxon>
        <taxon>Streptophyta</taxon>
        <taxon>Embryophyta</taxon>
        <taxon>Tracheophyta</taxon>
        <taxon>Spermatophyta</taxon>
        <taxon>Magnoliopsida</taxon>
        <taxon>eudicotyledons</taxon>
        <taxon>Gunneridae</taxon>
        <taxon>Pentapetalae</taxon>
        <taxon>rosids</taxon>
        <taxon>fabids</taxon>
        <taxon>Fabales</taxon>
        <taxon>Fabaceae</taxon>
        <taxon>Papilionoideae</taxon>
        <taxon>50 kb inversion clade</taxon>
        <taxon>NPAAA clade</taxon>
        <taxon>indigoferoid/millettioid clade</taxon>
        <taxon>Phaseoleae</taxon>
        <taxon>Psophocarpus</taxon>
    </lineage>
</organism>
<proteinExistence type="predicted"/>
<sequence length="131" mass="14745">MENANTYTEFDLSPHHDQGHPLVSFVEKTATYHLKACLEAPSEKLRPLLDLRVSVTGRVPLDLSGRNITVGQIKATLSEDFKETTEQTYDIIKLTPRQELEKFKHMGFTCLDHMLVASSILVAVSDFKSLV</sequence>
<dbReference type="EMBL" id="JAYMYS010000005">
    <property type="protein sequence ID" value="KAK7393203.1"/>
    <property type="molecule type" value="Genomic_DNA"/>
</dbReference>
<evidence type="ECO:0000313" key="2">
    <source>
        <dbReference type="Proteomes" id="UP001386955"/>
    </source>
</evidence>
<comment type="caution">
    <text evidence="1">The sequence shown here is derived from an EMBL/GenBank/DDBJ whole genome shotgun (WGS) entry which is preliminary data.</text>
</comment>
<reference evidence="1 2" key="1">
    <citation type="submission" date="2024-01" db="EMBL/GenBank/DDBJ databases">
        <title>The genomes of 5 underutilized Papilionoideae crops provide insights into root nodulation and disease resistanc.</title>
        <authorList>
            <person name="Jiang F."/>
        </authorList>
    </citation>
    <scope>NUCLEOTIDE SEQUENCE [LARGE SCALE GENOMIC DNA]</scope>
    <source>
        <strain evidence="1">DUOXIRENSHENG_FW03</strain>
        <tissue evidence="1">Leaves</tissue>
    </source>
</reference>
<accession>A0AAN9XIK7</accession>
<name>A0AAN9XIK7_PSOTE</name>
<dbReference type="Proteomes" id="UP001386955">
    <property type="component" value="Unassembled WGS sequence"/>
</dbReference>